<dbReference type="PANTHER" id="PTHR31377">
    <property type="entry name" value="AGMATINE DEIMINASE-RELATED"/>
    <property type="match status" value="1"/>
</dbReference>
<reference evidence="4" key="1">
    <citation type="submission" date="2016-10" db="EMBL/GenBank/DDBJ databases">
        <authorList>
            <person name="Varghese N."/>
            <person name="Submissions S."/>
        </authorList>
    </citation>
    <scope>NUCLEOTIDE SEQUENCE [LARGE SCALE GENOMIC DNA]</scope>
    <source>
        <strain evidence="4">DSM 28453</strain>
    </source>
</reference>
<keyword evidence="1 2" id="KW-0378">Hydrolase</keyword>
<dbReference type="InterPro" id="IPR007466">
    <property type="entry name" value="Peptidyl-Arg-deiminase_porph"/>
</dbReference>
<dbReference type="Pfam" id="PF04371">
    <property type="entry name" value="PAD_porph"/>
    <property type="match status" value="1"/>
</dbReference>
<dbReference type="NCBIfam" id="TIGR03380">
    <property type="entry name" value="agmatine_aguA"/>
    <property type="match status" value="1"/>
</dbReference>
<dbReference type="Gene3D" id="3.75.10.10">
    <property type="entry name" value="L-arginine/glycine Amidinotransferase, Chain A"/>
    <property type="match status" value="1"/>
</dbReference>
<feature type="active site" description="Amidino-cysteine intermediate" evidence="2">
    <location>
        <position position="355"/>
    </location>
</feature>
<dbReference type="OrthoDB" id="9808013at2"/>
<dbReference type="InterPro" id="IPR017754">
    <property type="entry name" value="Agmatine_deiminase"/>
</dbReference>
<accession>A0A1I4GGK9</accession>
<gene>
    <name evidence="2" type="primary">aguA</name>
    <name evidence="3" type="ORF">SAMN04488036_108128</name>
</gene>
<dbReference type="GO" id="GO:0004668">
    <property type="term" value="F:protein-arginine deiminase activity"/>
    <property type="evidence" value="ECO:0007669"/>
    <property type="project" value="InterPro"/>
</dbReference>
<dbReference type="HAMAP" id="MF_01841">
    <property type="entry name" value="Agmatine_deimin"/>
    <property type="match status" value="1"/>
</dbReference>
<evidence type="ECO:0000313" key="3">
    <source>
        <dbReference type="EMBL" id="SFL28650.1"/>
    </source>
</evidence>
<dbReference type="GO" id="GO:0047632">
    <property type="term" value="F:agmatine deiminase activity"/>
    <property type="evidence" value="ECO:0007669"/>
    <property type="project" value="UniProtKB-UniRule"/>
</dbReference>
<organism evidence="3 4">
    <name type="scientific">Shimia haliotis</name>
    <dbReference type="NCBI Taxonomy" id="1280847"/>
    <lineage>
        <taxon>Bacteria</taxon>
        <taxon>Pseudomonadati</taxon>
        <taxon>Pseudomonadota</taxon>
        <taxon>Alphaproteobacteria</taxon>
        <taxon>Rhodobacterales</taxon>
        <taxon>Roseobacteraceae</taxon>
    </lineage>
</organism>
<dbReference type="NCBIfam" id="NF010070">
    <property type="entry name" value="PRK13551.1"/>
    <property type="match status" value="1"/>
</dbReference>
<name>A0A1I4GGK9_9RHOB</name>
<dbReference type="AlphaFoldDB" id="A0A1I4GGK9"/>
<evidence type="ECO:0000256" key="2">
    <source>
        <dbReference type="HAMAP-Rule" id="MF_01841"/>
    </source>
</evidence>
<dbReference type="SUPFAM" id="SSF55909">
    <property type="entry name" value="Pentein"/>
    <property type="match status" value="1"/>
</dbReference>
<keyword evidence="4" id="KW-1185">Reference proteome</keyword>
<dbReference type="STRING" id="1280847.SAMN04488036_108128"/>
<evidence type="ECO:0000313" key="4">
    <source>
        <dbReference type="Proteomes" id="UP000198851"/>
    </source>
</evidence>
<dbReference type="EC" id="3.5.3.12" evidence="2"/>
<dbReference type="GO" id="GO:0009446">
    <property type="term" value="P:putrescine biosynthetic process"/>
    <property type="evidence" value="ECO:0007669"/>
    <property type="project" value="InterPro"/>
</dbReference>
<dbReference type="EMBL" id="FOSZ01000008">
    <property type="protein sequence ID" value="SFL28650.1"/>
    <property type="molecule type" value="Genomic_DNA"/>
</dbReference>
<dbReference type="RefSeq" id="WP_093325406.1">
    <property type="nucleotide sequence ID" value="NZ_FOSZ01000008.1"/>
</dbReference>
<protein>
    <recommendedName>
        <fullName evidence="2">Putative agmatine deiminase</fullName>
        <ecNumber evidence="2">3.5.3.12</ecNumber>
    </recommendedName>
    <alternativeName>
        <fullName evidence="2">Agmatine iminohydrolase</fullName>
    </alternativeName>
</protein>
<sequence>MSKVHTTLPAADGFFMPGEHAPHDEIWMAWPERNDNWRNGAKPAQATFVEVAKAIAEVTPVTMTVSADQYDNARSRLPENIRVVEMSTNDSWMRDIGPTYVVNGKGERRGVQWEFNAWGGFVDGLYWPWNRDNEVAGKICGIHRDESYKAGFVLEGGSIHTDGDGTLYTNEECLLHPSRNPDMTKEEIEQSLKDHLGMEKVIWLPDGLYNDETNGHIDNLIHVAGPGKIILSWTEDKDDPQYEISQRAYEFLSNVTDAKGRSLEIFKVTIPGPLYFTEEEAAGIDMSEGMEREAGERMAGSYANFLVTNGRIILPLLDAKHDDAAREVLQKAFPEHEIVGVQAREILLGGGNVHCITQQVPSV</sequence>
<proteinExistence type="inferred from homology"/>
<comment type="similarity">
    <text evidence="2">Belongs to the agmatine deiminase family.</text>
</comment>
<comment type="catalytic activity">
    <reaction evidence="2">
        <text>agmatine + H2O = N-carbamoylputrescine + NH4(+)</text>
        <dbReference type="Rhea" id="RHEA:18037"/>
        <dbReference type="ChEBI" id="CHEBI:15377"/>
        <dbReference type="ChEBI" id="CHEBI:28938"/>
        <dbReference type="ChEBI" id="CHEBI:58145"/>
        <dbReference type="ChEBI" id="CHEBI:58318"/>
        <dbReference type="EC" id="3.5.3.12"/>
    </reaction>
</comment>
<dbReference type="PANTHER" id="PTHR31377:SF0">
    <property type="entry name" value="AGMATINE DEIMINASE-RELATED"/>
    <property type="match status" value="1"/>
</dbReference>
<dbReference type="Proteomes" id="UP000198851">
    <property type="component" value="Unassembled WGS sequence"/>
</dbReference>
<evidence type="ECO:0000256" key="1">
    <source>
        <dbReference type="ARBA" id="ARBA00022801"/>
    </source>
</evidence>